<comment type="caution">
    <text evidence="4">The sequence shown here is derived from an EMBL/GenBank/DDBJ whole genome shotgun (WGS) entry which is preliminary data.</text>
</comment>
<evidence type="ECO:0000256" key="2">
    <source>
        <dbReference type="ARBA" id="ARBA00023002"/>
    </source>
</evidence>
<dbReference type="PRINTS" id="PR00081">
    <property type="entry name" value="GDHRDH"/>
</dbReference>
<comment type="similarity">
    <text evidence="1">Belongs to the short-chain dehydrogenases/reductases (SDR) family.</text>
</comment>
<reference evidence="4" key="3">
    <citation type="submission" date="2017-09" db="EMBL/GenBank/DDBJ databases">
        <title>FDA dAtabase for Regulatory Grade micrObial Sequences (FDA-ARGOS): Supporting development and validation of Infectious Disease Dx tests.</title>
        <authorList>
            <person name="Minogue T."/>
            <person name="Wolcott M."/>
            <person name="Wasieloski L."/>
            <person name="Aguilar W."/>
            <person name="Moore D."/>
            <person name="Tallon L.J."/>
            <person name="Sadzewicz L."/>
            <person name="Ott S."/>
            <person name="Zhao X."/>
            <person name="Nagaraj S."/>
            <person name="Vavikolanu K."/>
            <person name="Aluvathingal J."/>
            <person name="Nadendla S."/>
            <person name="Sichtig H."/>
        </authorList>
    </citation>
    <scope>NUCLEOTIDE SEQUENCE</scope>
    <source>
        <strain evidence="4">FDAARGOS_390</strain>
    </source>
</reference>
<dbReference type="Proteomes" id="UP000220629">
    <property type="component" value="Unassembled WGS sequence"/>
</dbReference>
<organism evidence="4 6">
    <name type="scientific">Burkholderia gladioli</name>
    <name type="common">Pseudomonas marginata</name>
    <name type="synonym">Phytomonas marginata</name>
    <dbReference type="NCBI Taxonomy" id="28095"/>
    <lineage>
        <taxon>Bacteria</taxon>
        <taxon>Pseudomonadati</taxon>
        <taxon>Pseudomonadota</taxon>
        <taxon>Betaproteobacteria</taxon>
        <taxon>Burkholderiales</taxon>
        <taxon>Burkholderiaceae</taxon>
        <taxon>Burkholderia</taxon>
    </lineage>
</organism>
<dbReference type="CDD" id="cd05233">
    <property type="entry name" value="SDR_c"/>
    <property type="match status" value="1"/>
</dbReference>
<dbReference type="InterPro" id="IPR002347">
    <property type="entry name" value="SDR_fam"/>
</dbReference>
<evidence type="ECO:0000313" key="4">
    <source>
        <dbReference type="EMBL" id="PEH37897.1"/>
    </source>
</evidence>
<evidence type="ECO:0000313" key="6">
    <source>
        <dbReference type="Proteomes" id="UP000220629"/>
    </source>
</evidence>
<protein>
    <submittedName>
        <fullName evidence="3">Short chain dehydrogenase family protein</fullName>
    </submittedName>
    <submittedName>
        <fullName evidence="4">Short-chain dehydrogenase</fullName>
    </submittedName>
</protein>
<name>A0A095F1J1_BURGA</name>
<evidence type="ECO:0000313" key="5">
    <source>
        <dbReference type="Proteomes" id="UP000029590"/>
    </source>
</evidence>
<accession>A0A095F1J1</accession>
<dbReference type="AlphaFoldDB" id="A0A095F1J1"/>
<proteinExistence type="inferred from homology"/>
<dbReference type="Gene3D" id="3.40.50.720">
    <property type="entry name" value="NAD(P)-binding Rossmann-like Domain"/>
    <property type="match status" value="1"/>
</dbReference>
<dbReference type="KEGG" id="bgo:BM43_4019"/>
<reference evidence="6" key="2">
    <citation type="submission" date="2017-09" db="EMBL/GenBank/DDBJ databases">
        <title>FDA dAtabase for Regulatory Grade micrObial Sequences (FDA-ARGOS): Supporting development and validation of Infectious Disease Dx tests.</title>
        <authorList>
            <person name="Minogue T."/>
            <person name="Wolcott M."/>
            <person name="Wasieloski L."/>
            <person name="Aguilar W."/>
            <person name="Moore D."/>
            <person name="Tallon L."/>
            <person name="Sadzewicz L."/>
            <person name="Ott S."/>
            <person name="Zhao X."/>
            <person name="Nagaraj S."/>
            <person name="Vavikolanu K."/>
            <person name="Aluvathingal J."/>
            <person name="Nadendla S."/>
            <person name="Sichtig H."/>
        </authorList>
    </citation>
    <scope>NUCLEOTIDE SEQUENCE [LARGE SCALE GENOMIC DNA]</scope>
    <source>
        <strain evidence="6">FDAARGOS_390</strain>
    </source>
</reference>
<sequence length="268" mass="27307">MSTLQAGVPALTLQGKVALVTGGTRGVGAQMAYALAAAGAHVAVLGRDAGAGASVVAGIREKGGTASLEIADVSDSAQMERAAHAVLAEKGRIDILLCAAGIATGKGPVWHLSEADLRTCLDVNVLGVLLAIKAVMPSMIERRSGRVIAIGGTYGHKGVAGFAGYAASKWALRGLIKSAALDAGAYGIGVNLVSPGGVEGDRLTGLFERSACHEGLTYEAVLERFTSRTALRRLVSPDDIARAVLYLASDASRMITGQDLVVDAGMLV</sequence>
<dbReference type="PRINTS" id="PR00080">
    <property type="entry name" value="SDRFAMILY"/>
</dbReference>
<dbReference type="EMBL" id="PDDY01000004">
    <property type="protein sequence ID" value="PEH37897.1"/>
    <property type="molecule type" value="Genomic_DNA"/>
</dbReference>
<evidence type="ECO:0000256" key="1">
    <source>
        <dbReference type="ARBA" id="ARBA00006484"/>
    </source>
</evidence>
<dbReference type="Pfam" id="PF13561">
    <property type="entry name" value="adh_short_C2"/>
    <property type="match status" value="1"/>
</dbReference>
<dbReference type="RefSeq" id="WP_036050619.1">
    <property type="nucleotide sequence ID" value="NZ_CADEVY010000004.1"/>
</dbReference>
<dbReference type="InterPro" id="IPR036291">
    <property type="entry name" value="NAD(P)-bd_dom_sf"/>
</dbReference>
<dbReference type="PANTHER" id="PTHR43669">
    <property type="entry name" value="5-KETO-D-GLUCONATE 5-REDUCTASE"/>
    <property type="match status" value="1"/>
</dbReference>
<dbReference type="FunFam" id="3.40.50.720:FF:000084">
    <property type="entry name" value="Short-chain dehydrogenase reductase"/>
    <property type="match status" value="1"/>
</dbReference>
<gene>
    <name evidence="4" type="ORF">CRM94_25885</name>
    <name evidence="3" type="ORF">DM48_7479</name>
</gene>
<reference evidence="3 5" key="1">
    <citation type="submission" date="2014-04" db="EMBL/GenBank/DDBJ databases">
        <authorList>
            <person name="Bishop-Lilly K.A."/>
            <person name="Broomall S.M."/>
            <person name="Chain P.S."/>
            <person name="Chertkov O."/>
            <person name="Coyne S.R."/>
            <person name="Daligault H.E."/>
            <person name="Davenport K.W."/>
            <person name="Erkkila T."/>
            <person name="Frey K.G."/>
            <person name="Gibbons H.S."/>
            <person name="Gu W."/>
            <person name="Jaissle J."/>
            <person name="Johnson S.L."/>
            <person name="Koroleva G.I."/>
            <person name="Ladner J.T."/>
            <person name="Lo C.-C."/>
            <person name="Minogue T.D."/>
            <person name="Munk C."/>
            <person name="Palacios G.F."/>
            <person name="Redden C.L."/>
            <person name="Rosenzweig C.N."/>
            <person name="Scholz M.B."/>
            <person name="Teshima H."/>
            <person name="Xu Y."/>
        </authorList>
    </citation>
    <scope>NUCLEOTIDE SEQUENCE [LARGE SCALE GENOMIC DNA]</scope>
    <source>
        <strain evidence="5">gladioli</strain>
        <strain evidence="3">Gladioli</strain>
    </source>
</reference>
<keyword evidence="2" id="KW-0560">Oxidoreductase</keyword>
<dbReference type="Proteomes" id="UP000029590">
    <property type="component" value="Unassembled WGS sequence"/>
</dbReference>
<dbReference type="OrthoDB" id="5173603at2"/>
<evidence type="ECO:0000313" key="3">
    <source>
        <dbReference type="EMBL" id="KGC11526.1"/>
    </source>
</evidence>
<dbReference type="PANTHER" id="PTHR43669:SF3">
    <property type="entry name" value="ALCOHOL DEHYDROGENASE, PUTATIVE (AFU_ORTHOLOGUE AFUA_3G03445)-RELATED"/>
    <property type="match status" value="1"/>
</dbReference>
<dbReference type="GO" id="GO:0016491">
    <property type="term" value="F:oxidoreductase activity"/>
    <property type="evidence" value="ECO:0007669"/>
    <property type="project" value="UniProtKB-KW"/>
</dbReference>
<dbReference type="SUPFAM" id="SSF51735">
    <property type="entry name" value="NAD(P)-binding Rossmann-fold domains"/>
    <property type="match status" value="1"/>
</dbReference>
<dbReference type="EMBL" id="JPGG01000017">
    <property type="protein sequence ID" value="KGC11526.1"/>
    <property type="molecule type" value="Genomic_DNA"/>
</dbReference>